<reference evidence="2" key="1">
    <citation type="submission" date="2015-07" db="EMBL/GenBank/DDBJ databases">
        <authorList>
            <person name="Ju K.-S."/>
            <person name="Doroghazi J.R."/>
            <person name="Metcalf W.W."/>
        </authorList>
    </citation>
    <scope>NUCLEOTIDE SEQUENCE [LARGE SCALE GENOMIC DNA]</scope>
    <source>
        <strain evidence="2">NRRL ISP-5002</strain>
    </source>
</reference>
<protein>
    <submittedName>
        <fullName evidence="1">Uncharacterized protein</fullName>
    </submittedName>
</protein>
<dbReference type="EMBL" id="LGKG01000149">
    <property type="protein sequence ID" value="KPC61312.1"/>
    <property type="molecule type" value="Genomic_DNA"/>
</dbReference>
<evidence type="ECO:0000313" key="2">
    <source>
        <dbReference type="Proteomes" id="UP000037982"/>
    </source>
</evidence>
<comment type="caution">
    <text evidence="1">The sequence shown here is derived from an EMBL/GenBank/DDBJ whole genome shotgun (WGS) entry which is preliminary data.</text>
</comment>
<accession>A0A0N0GXV7</accession>
<proteinExistence type="predicted"/>
<dbReference type="PATRIC" id="fig|66876.3.peg.5450"/>
<evidence type="ECO:0000313" key="1">
    <source>
        <dbReference type="EMBL" id="KPC61312.1"/>
    </source>
</evidence>
<gene>
    <name evidence="1" type="ORF">ADL29_24880</name>
</gene>
<name>A0A0N0GXV7_9ACTN</name>
<dbReference type="AlphaFoldDB" id="A0A0N0GXV7"/>
<dbReference type="Proteomes" id="UP000037982">
    <property type="component" value="Unassembled WGS sequence"/>
</dbReference>
<keyword evidence="2" id="KW-1185">Reference proteome</keyword>
<organism evidence="1 2">
    <name type="scientific">Streptomyces chattanoogensis</name>
    <dbReference type="NCBI Taxonomy" id="66876"/>
    <lineage>
        <taxon>Bacteria</taxon>
        <taxon>Bacillati</taxon>
        <taxon>Actinomycetota</taxon>
        <taxon>Actinomycetes</taxon>
        <taxon>Kitasatosporales</taxon>
        <taxon>Streptomycetaceae</taxon>
        <taxon>Streptomyces</taxon>
    </lineage>
</organism>
<sequence>MTTRARPRAAADLGEELWERVEAAGTEGLPPDRARGSMTRSQFERAKAWVRDKKCALERRAFVLFEGFYVTTVDPVLCASAVVREFKVIERRVTRIYTSMIEPLPAEAQNTAAIGLLKAQCLGVINAMKVLDEAGYSADAAAKLAATNGAKSRRGRTRPQ</sequence>